<feature type="region of interest" description="Disordered" evidence="1">
    <location>
        <begin position="207"/>
        <end position="271"/>
    </location>
</feature>
<accession>A0A6P4J727</accession>
<protein>
    <submittedName>
        <fullName evidence="3">Histone-like protein 18C isoform X1</fullName>
    </submittedName>
</protein>
<reference evidence="3" key="1">
    <citation type="submission" date="2025-08" db="UniProtKB">
        <authorList>
            <consortium name="RefSeq"/>
        </authorList>
    </citation>
    <scope>IDENTIFICATION</scope>
    <source>
        <strain evidence="3">14028-0561.14</strain>
        <tissue evidence="3">Whole fly</tissue>
    </source>
</reference>
<name>A0A6P4J727_DROKI</name>
<proteinExistence type="predicted"/>
<dbReference type="AlphaFoldDB" id="A0A6P4J727"/>
<keyword evidence="2" id="KW-1185">Reference proteome</keyword>
<dbReference type="Proteomes" id="UP001652661">
    <property type="component" value="Chromosome 3L"/>
</dbReference>
<evidence type="ECO:0000313" key="2">
    <source>
        <dbReference type="Proteomes" id="UP001652661"/>
    </source>
</evidence>
<organism evidence="2 3">
    <name type="scientific">Drosophila kikkawai</name>
    <name type="common">Fruit fly</name>
    <dbReference type="NCBI Taxonomy" id="30033"/>
    <lineage>
        <taxon>Eukaryota</taxon>
        <taxon>Metazoa</taxon>
        <taxon>Ecdysozoa</taxon>
        <taxon>Arthropoda</taxon>
        <taxon>Hexapoda</taxon>
        <taxon>Insecta</taxon>
        <taxon>Pterygota</taxon>
        <taxon>Neoptera</taxon>
        <taxon>Endopterygota</taxon>
        <taxon>Diptera</taxon>
        <taxon>Brachycera</taxon>
        <taxon>Muscomorpha</taxon>
        <taxon>Ephydroidea</taxon>
        <taxon>Drosophilidae</taxon>
        <taxon>Drosophila</taxon>
        <taxon>Sophophora</taxon>
    </lineage>
</organism>
<dbReference type="RefSeq" id="XP_017030353.1">
    <property type="nucleotide sequence ID" value="XM_017174864.3"/>
</dbReference>
<gene>
    <name evidence="3" type="primary">LOC108080207</name>
</gene>
<dbReference type="GeneID" id="108080207"/>
<feature type="compositionally biased region" description="Basic residues" evidence="1">
    <location>
        <begin position="218"/>
        <end position="264"/>
    </location>
</feature>
<evidence type="ECO:0000313" key="3">
    <source>
        <dbReference type="RefSeq" id="XP_017030353.1"/>
    </source>
</evidence>
<evidence type="ECO:0000256" key="1">
    <source>
        <dbReference type="SAM" id="MobiDB-lite"/>
    </source>
</evidence>
<sequence length="271" mass="30821">MYKFISAKVQNIFRSVFYVYNQANIMSTQNISSPGGSVFDWSLVAKDSATLDIGFSNFLNDYKLVCDEHLTYEEILDKAKCRWAEMTQEQRMQFFPDDLKQSVSPNLIAGDRLVEGNATETPTISDTSTCGCYDTGFANYADLVTMRLTVLLADKWEEMSQSERAAYAGKDNHNGAANDYERGHDPRISQMMIEMFGHECDHKNMKMKSQKANPKCAKPVKKCSQKRRKPKPRCSKPKPKCSRPKPRCAKPKPRCAKPKPRCAKPKPECDF</sequence>
<dbReference type="OrthoDB" id="10607296at2759"/>